<evidence type="ECO:0000313" key="4">
    <source>
        <dbReference type="EMBL" id="STT84427.1"/>
    </source>
</evidence>
<name>A0A377XME5_KLEPN</name>
<organism evidence="4 5">
    <name type="scientific">Klebsiella pneumoniae</name>
    <dbReference type="NCBI Taxonomy" id="573"/>
    <lineage>
        <taxon>Bacteria</taxon>
        <taxon>Pseudomonadati</taxon>
        <taxon>Pseudomonadota</taxon>
        <taxon>Gammaproteobacteria</taxon>
        <taxon>Enterobacterales</taxon>
        <taxon>Enterobacteriaceae</taxon>
        <taxon>Klebsiella/Raoultella group</taxon>
        <taxon>Klebsiella</taxon>
        <taxon>Klebsiella pneumoniae complex</taxon>
    </lineage>
</organism>
<evidence type="ECO:0000313" key="5">
    <source>
        <dbReference type="Proteomes" id="UP000254340"/>
    </source>
</evidence>
<feature type="domain" description="Solute-binding protein family 3/N-terminal" evidence="3">
    <location>
        <begin position="86"/>
        <end position="307"/>
    </location>
</feature>
<sequence length="308" mass="33453">MGLCFIARFAIGNRAAGLYVPVFKNRMNALARTADTVTDAAGHSGMKNDNFKDGEMRLTVGLALTLAIMTCGAQARDMQSIEHSGELKVGVPGDYAPLAFRNAAGELQGYDVDMARDLGRTLGLKVSFVYTSWPALAADLQADKFDIAMGGVTETPARAQAFALSHPVVANGKIALANCQAAPRLGSLEKIDRPDVKVVVNPGGTNQSFVDEHIKQAQIIRVQNNVDNLQALRQKTADMMVTDLIEGDYYQSKEPGVFCVANETPFAGTASNKVYMMSKDNPALLKKVNQWLDSQDKEVLKRKWKIRG</sequence>
<dbReference type="Gene3D" id="3.40.190.10">
    <property type="entry name" value="Periplasmic binding protein-like II"/>
    <property type="match status" value="2"/>
</dbReference>
<reference evidence="4 5" key="1">
    <citation type="submission" date="2018-06" db="EMBL/GenBank/DDBJ databases">
        <authorList>
            <consortium name="Pathogen Informatics"/>
            <person name="Doyle S."/>
        </authorList>
    </citation>
    <scope>NUCLEOTIDE SEQUENCE [LARGE SCALE GENOMIC DNA]</scope>
    <source>
        <strain evidence="4 5">NCTC5047</strain>
    </source>
</reference>
<dbReference type="InterPro" id="IPR001638">
    <property type="entry name" value="Solute-binding_3/MltF_N"/>
</dbReference>
<dbReference type="SMART" id="SM00062">
    <property type="entry name" value="PBPb"/>
    <property type="match status" value="1"/>
</dbReference>
<dbReference type="Proteomes" id="UP000254340">
    <property type="component" value="Unassembled WGS sequence"/>
</dbReference>
<proteinExistence type="inferred from homology"/>
<evidence type="ECO:0000256" key="2">
    <source>
        <dbReference type="ARBA" id="ARBA00022729"/>
    </source>
</evidence>
<dbReference type="PANTHER" id="PTHR35936">
    <property type="entry name" value="MEMBRANE-BOUND LYTIC MUREIN TRANSGLYCOSYLASE F"/>
    <property type="match status" value="1"/>
</dbReference>
<keyword evidence="2" id="KW-0732">Signal</keyword>
<dbReference type="AlphaFoldDB" id="A0A377XME5"/>
<evidence type="ECO:0000259" key="3">
    <source>
        <dbReference type="SMART" id="SM00062"/>
    </source>
</evidence>
<dbReference type="Pfam" id="PF00497">
    <property type="entry name" value="SBP_bac_3"/>
    <property type="match status" value="1"/>
</dbReference>
<comment type="similarity">
    <text evidence="1">Belongs to the bacterial solute-binding protein 3 family.</text>
</comment>
<protein>
    <submittedName>
        <fullName evidence="4">Putative ABC-type amino acid transport/signal transduction systems periplasmic component</fullName>
    </submittedName>
</protein>
<evidence type="ECO:0000256" key="1">
    <source>
        <dbReference type="ARBA" id="ARBA00010333"/>
    </source>
</evidence>
<dbReference type="PANTHER" id="PTHR35936:SF19">
    <property type="entry name" value="AMINO-ACID-BINDING PROTEIN YXEM-RELATED"/>
    <property type="match status" value="1"/>
</dbReference>
<dbReference type="SUPFAM" id="SSF53850">
    <property type="entry name" value="Periplasmic binding protein-like II"/>
    <property type="match status" value="1"/>
</dbReference>
<accession>A0A377XME5</accession>
<dbReference type="EMBL" id="UGLH01000006">
    <property type="protein sequence ID" value="STT84427.1"/>
    <property type="molecule type" value="Genomic_DNA"/>
</dbReference>
<gene>
    <name evidence="4" type="primary">pheC</name>
    <name evidence="4" type="ORF">NCTC5047_05471</name>
</gene>